<evidence type="ECO:0000256" key="1">
    <source>
        <dbReference type="ARBA" id="ARBA00022737"/>
    </source>
</evidence>
<evidence type="ECO:0000313" key="7">
    <source>
        <dbReference type="EMBL" id="KAK1727116.1"/>
    </source>
</evidence>
<feature type="region of interest" description="Disordered" evidence="3">
    <location>
        <begin position="694"/>
        <end position="726"/>
    </location>
</feature>
<feature type="domain" description="GPI inositol-deacylase winged helix" evidence="5">
    <location>
        <begin position="549"/>
        <end position="635"/>
    </location>
</feature>
<dbReference type="InterPro" id="IPR054471">
    <property type="entry name" value="GPIID_WHD"/>
</dbReference>
<dbReference type="Proteomes" id="UP001244207">
    <property type="component" value="Unassembled WGS sequence"/>
</dbReference>
<dbReference type="Pfam" id="PF24883">
    <property type="entry name" value="NPHP3_N"/>
    <property type="match status" value="1"/>
</dbReference>
<reference evidence="7" key="1">
    <citation type="submission" date="2021-12" db="EMBL/GenBank/DDBJ databases">
        <title>Comparative genomics, transcriptomics and evolutionary studies reveal genomic signatures of adaptation to plant cell wall in hemibiotrophic fungi.</title>
        <authorList>
            <consortium name="DOE Joint Genome Institute"/>
            <person name="Baroncelli R."/>
            <person name="Diaz J.F."/>
            <person name="Benocci T."/>
            <person name="Peng M."/>
            <person name="Battaglia E."/>
            <person name="Haridas S."/>
            <person name="Andreopoulos W."/>
            <person name="Labutti K."/>
            <person name="Pangilinan J."/>
            <person name="Floch G.L."/>
            <person name="Makela M.R."/>
            <person name="Henrissat B."/>
            <person name="Grigoriev I.V."/>
            <person name="Crouch J.A."/>
            <person name="De Vries R.P."/>
            <person name="Sukno S.A."/>
            <person name="Thon M.R."/>
        </authorList>
    </citation>
    <scope>NUCLEOTIDE SEQUENCE</scope>
    <source>
        <strain evidence="7">CBS 112980</strain>
    </source>
</reference>
<feature type="region of interest" description="Disordered" evidence="3">
    <location>
        <begin position="739"/>
        <end position="767"/>
    </location>
</feature>
<comment type="caution">
    <text evidence="7">The sequence shown here is derived from an EMBL/GenBank/DDBJ whole genome shotgun (WGS) entry which is preliminary data.</text>
</comment>
<dbReference type="Pfam" id="PF12796">
    <property type="entry name" value="Ank_2"/>
    <property type="match status" value="1"/>
</dbReference>
<dbReference type="PROSITE" id="PS50297">
    <property type="entry name" value="ANK_REP_REGION"/>
    <property type="match status" value="2"/>
</dbReference>
<evidence type="ECO:0000313" key="8">
    <source>
        <dbReference type="Proteomes" id="UP001244207"/>
    </source>
</evidence>
<keyword evidence="1" id="KW-0677">Repeat</keyword>
<organism evidence="7 8">
    <name type="scientific">Glomerella acutata</name>
    <name type="common">Colletotrichum acutatum</name>
    <dbReference type="NCBI Taxonomy" id="27357"/>
    <lineage>
        <taxon>Eukaryota</taxon>
        <taxon>Fungi</taxon>
        <taxon>Dikarya</taxon>
        <taxon>Ascomycota</taxon>
        <taxon>Pezizomycotina</taxon>
        <taxon>Sordariomycetes</taxon>
        <taxon>Hypocreomycetidae</taxon>
        <taxon>Glomerellales</taxon>
        <taxon>Glomerellaceae</taxon>
        <taxon>Colletotrichum</taxon>
        <taxon>Colletotrichum acutatum species complex</taxon>
    </lineage>
</organism>
<feature type="domain" description="Nephrocystin 3-like N-terminal" evidence="6">
    <location>
        <begin position="262"/>
        <end position="429"/>
    </location>
</feature>
<dbReference type="InterPro" id="IPR036770">
    <property type="entry name" value="Ankyrin_rpt-contain_sf"/>
</dbReference>
<keyword evidence="2" id="KW-0040">ANK repeat</keyword>
<dbReference type="PANTHER" id="PTHR10039">
    <property type="entry name" value="AMELOGENIN"/>
    <property type="match status" value="1"/>
</dbReference>
<evidence type="ECO:0000256" key="2">
    <source>
        <dbReference type="PROSITE-ProRule" id="PRU00023"/>
    </source>
</evidence>
<feature type="compositionally biased region" description="Acidic residues" evidence="3">
    <location>
        <begin position="748"/>
        <end position="767"/>
    </location>
</feature>
<feature type="repeat" description="ANK" evidence="2">
    <location>
        <begin position="1146"/>
        <end position="1178"/>
    </location>
</feature>
<keyword evidence="8" id="KW-1185">Reference proteome</keyword>
<sequence>MDVLGAISSVITIIDTASNSFEALRKIQDRPAAFDTVGHQLSVVSNLLHDILDKAESNNSAIETDTNDEYLKGVRECQAKAIALKEVFHHLEEEYNKAEDSERVWTDHFKNIYKAFMRGQKTNRVENLMADLWKCIERMAVIKIIGMGKPVQRNVDSAMKALEKNQPSLDDSEFDVGGFQANQQISPGATGTQNNIKGNDNIVNSGNPSGEFAGSRIGTVHYGGKYDYLDKIVEIRRRDFLYKLAGTDYDAQLRNTKARLSNTCEWFRQNSGYQEWLGSAEGLLLLCADAGCGKSVIAKYLVEGLLPKADSTSIICYFFFQESDPQTRSYLSAGKALLHRFLQANPACIDECMKALPSNPDDIPESRYRDVWTVFKTLARNYSSGQIICVLDALDESDPVHRKGFMGCLKDFIFKNDAPSDTRFVITTRKDPQIESFFKNFSSNMYHVDGDNDKSRNLIQGEIAMVMKDRLAKLNTTMNGVSNATLNTIRKGLIEKGSRQRTYLWMHLMFEYIGQTRFCSSQEWKDLFQNPPDTVNLAYEKLLQRVTPSGKEKVRTLLALILAAERPLTIGELSTAVNCRINRLEKRKVKLEEITEAKEFETWMAWQCGSFVTIHRGRAFLVHQTAKEFLLDAPKTSQECWQGSMTEHVIHQYMAESCISFLSIPVFRMQDYNEKLRTQILDAKQKRLRCLQDSLARPTRTSTDEVEDSSTGEESPGEDLPEDLPSVYSSDAYLSSLYYSSEDRDSEDRDSEDLDYGNLDSEDLDSEDIDSKHLSVDSIDNKPSLYNLIKSDRLQNLPLEPFMLYSAVHWMRHFQRCQRRIDSDPQKIVDIGDKFSKCYLNLFTDNHARSYKVCDEWKQRVWYLVLMASRHAEVFNHLRKRRFSWEGEHGFGVLSPNSFTISSFACLFDHRRLLQFAHLVLKEDARSMVSERLKCHACKLNIKRSLSPPQLAVYGSSTWCLDYLRTQGLDMNSQDEHGQTLLHKAMLMKDDRIVTYLWELDASRDTRDRNDMTPLTLGAMVDSPWMRKYLKRASEADMCSLLYAAAATKIPDSTMQNVRMPSGASQSSSFKSWGIFHKIGLLKKYHGSAGRVSIIPKLLKAGAKLDYRHEDGLTALHVSVQDERRIHNAVCICAKMPSSVFVVDNEGNTPLHTATLANNVYAMLLLFGHNADVNSKGQSGETSLHIACKMGHQEAAAALVFVGADVTIKNDDGLTATDLDRPPPLDIGLPRMIRIRNKLIRTVSSLKYLRGFRYASRALYGGRYGLDARMSPRDGRRSPQGKRALQIEPTIRAGRLRRVGRLRGVLR</sequence>
<dbReference type="SMART" id="SM00248">
    <property type="entry name" value="ANK"/>
    <property type="match status" value="4"/>
</dbReference>
<dbReference type="Gene3D" id="1.25.40.20">
    <property type="entry name" value="Ankyrin repeat-containing domain"/>
    <property type="match status" value="2"/>
</dbReference>
<gene>
    <name evidence="7" type="ORF">BDZ83DRAFT_227668</name>
</gene>
<dbReference type="PANTHER" id="PTHR10039:SF14">
    <property type="entry name" value="NACHT DOMAIN-CONTAINING PROTEIN"/>
    <property type="match status" value="1"/>
</dbReference>
<evidence type="ECO:0000256" key="3">
    <source>
        <dbReference type="SAM" id="MobiDB-lite"/>
    </source>
</evidence>
<feature type="repeat" description="ANK" evidence="2">
    <location>
        <begin position="1179"/>
        <end position="1211"/>
    </location>
</feature>
<dbReference type="GeneID" id="85385685"/>
<dbReference type="EMBL" id="JAHMHS010000027">
    <property type="protein sequence ID" value="KAK1727116.1"/>
    <property type="molecule type" value="Genomic_DNA"/>
</dbReference>
<dbReference type="Pfam" id="PF17107">
    <property type="entry name" value="SesA"/>
    <property type="match status" value="1"/>
</dbReference>
<protein>
    <recommendedName>
        <fullName evidence="9">Ankyrin repeat protein</fullName>
    </recommendedName>
</protein>
<name>A0AAD8UNP2_GLOAC</name>
<dbReference type="SUPFAM" id="SSF52540">
    <property type="entry name" value="P-loop containing nucleoside triphosphate hydrolases"/>
    <property type="match status" value="1"/>
</dbReference>
<dbReference type="InterPro" id="IPR027417">
    <property type="entry name" value="P-loop_NTPase"/>
</dbReference>
<dbReference type="InterPro" id="IPR002110">
    <property type="entry name" value="Ankyrin_rpt"/>
</dbReference>
<dbReference type="PROSITE" id="PS50088">
    <property type="entry name" value="ANK_REPEAT"/>
    <property type="match status" value="2"/>
</dbReference>
<dbReference type="RefSeq" id="XP_060367171.1">
    <property type="nucleotide sequence ID" value="XM_060501786.1"/>
</dbReference>
<feature type="domain" description="NACHT-NTPase and P-loop NTPases N-terminal" evidence="4">
    <location>
        <begin position="7"/>
        <end position="137"/>
    </location>
</feature>
<accession>A0AAD8UNP2</accession>
<feature type="compositionally biased region" description="Acidic residues" evidence="3">
    <location>
        <begin position="704"/>
        <end position="722"/>
    </location>
</feature>
<dbReference type="SUPFAM" id="SSF48403">
    <property type="entry name" value="Ankyrin repeat"/>
    <property type="match status" value="1"/>
</dbReference>
<dbReference type="Pfam" id="PF22939">
    <property type="entry name" value="WHD_GPIID"/>
    <property type="match status" value="1"/>
</dbReference>
<dbReference type="Gene3D" id="3.40.50.300">
    <property type="entry name" value="P-loop containing nucleotide triphosphate hydrolases"/>
    <property type="match status" value="1"/>
</dbReference>
<evidence type="ECO:0000259" key="6">
    <source>
        <dbReference type="Pfam" id="PF24883"/>
    </source>
</evidence>
<dbReference type="InterPro" id="IPR056884">
    <property type="entry name" value="NPHP3-like_N"/>
</dbReference>
<dbReference type="InterPro" id="IPR031352">
    <property type="entry name" value="SesA"/>
</dbReference>
<evidence type="ECO:0008006" key="9">
    <source>
        <dbReference type="Google" id="ProtNLM"/>
    </source>
</evidence>
<evidence type="ECO:0000259" key="5">
    <source>
        <dbReference type="Pfam" id="PF22939"/>
    </source>
</evidence>
<evidence type="ECO:0000259" key="4">
    <source>
        <dbReference type="Pfam" id="PF17107"/>
    </source>
</evidence>
<proteinExistence type="predicted"/>